<accession>A0A9J6FQ57</accession>
<gene>
    <name evidence="10" type="ORF">HPB48_012967</name>
</gene>
<evidence type="ECO:0000313" key="10">
    <source>
        <dbReference type="EMBL" id="KAH9364955.1"/>
    </source>
</evidence>
<dbReference type="InterPro" id="IPR035952">
    <property type="entry name" value="Rhomboid-like_sf"/>
</dbReference>
<dbReference type="EMBL" id="JABSTR010000003">
    <property type="protein sequence ID" value="KAH9364955.1"/>
    <property type="molecule type" value="Genomic_DNA"/>
</dbReference>
<keyword evidence="11" id="KW-1185">Reference proteome</keyword>
<feature type="transmembrane region" description="Helical" evidence="8">
    <location>
        <begin position="37"/>
        <end position="57"/>
    </location>
</feature>
<comment type="subcellular location">
    <subcellularLocation>
        <location evidence="1">Membrane</location>
        <topology evidence="1">Multi-pass membrane protein</topology>
    </subcellularLocation>
</comment>
<dbReference type="Pfam" id="PF01694">
    <property type="entry name" value="Rhomboid"/>
    <property type="match status" value="1"/>
</dbReference>
<dbReference type="PANTHER" id="PTHR43066:SF1">
    <property type="entry name" value="RHOMBOID PROTEIN 2"/>
    <property type="match status" value="1"/>
</dbReference>
<dbReference type="InterPro" id="IPR022764">
    <property type="entry name" value="Peptidase_S54_rhomboid_dom"/>
</dbReference>
<name>A0A9J6FQ57_HAELO</name>
<feature type="transmembrane region" description="Helical" evidence="8">
    <location>
        <begin position="119"/>
        <end position="143"/>
    </location>
</feature>
<dbReference type="AlphaFoldDB" id="A0A9J6FQ57"/>
<dbReference type="Proteomes" id="UP000821853">
    <property type="component" value="Unassembled WGS sequence"/>
</dbReference>
<feature type="domain" description="Peptidase S54 rhomboid" evidence="9">
    <location>
        <begin position="78"/>
        <end position="219"/>
    </location>
</feature>
<feature type="transmembrane region" description="Helical" evidence="8">
    <location>
        <begin position="303"/>
        <end position="323"/>
    </location>
</feature>
<evidence type="ECO:0000256" key="7">
    <source>
        <dbReference type="ARBA" id="ARBA00023136"/>
    </source>
</evidence>
<dbReference type="SUPFAM" id="SSF144091">
    <property type="entry name" value="Rhomboid-like"/>
    <property type="match status" value="2"/>
</dbReference>
<evidence type="ECO:0000256" key="2">
    <source>
        <dbReference type="ARBA" id="ARBA00009045"/>
    </source>
</evidence>
<dbReference type="GO" id="GO:0006508">
    <property type="term" value="P:proteolysis"/>
    <property type="evidence" value="ECO:0007669"/>
    <property type="project" value="UniProtKB-KW"/>
</dbReference>
<dbReference type="GO" id="GO:0004252">
    <property type="term" value="F:serine-type endopeptidase activity"/>
    <property type="evidence" value="ECO:0007669"/>
    <property type="project" value="InterPro"/>
</dbReference>
<dbReference type="GO" id="GO:0016020">
    <property type="term" value="C:membrane"/>
    <property type="evidence" value="ECO:0007669"/>
    <property type="project" value="UniProtKB-SubCell"/>
</dbReference>
<comment type="similarity">
    <text evidence="2">Belongs to the peptidase S54 family.</text>
</comment>
<keyword evidence="3" id="KW-0645">Protease</keyword>
<dbReference type="OrthoDB" id="10257275at2759"/>
<evidence type="ECO:0000256" key="8">
    <source>
        <dbReference type="SAM" id="Phobius"/>
    </source>
</evidence>
<evidence type="ECO:0000313" key="11">
    <source>
        <dbReference type="Proteomes" id="UP000821853"/>
    </source>
</evidence>
<reference evidence="10 11" key="1">
    <citation type="journal article" date="2020" name="Cell">
        <title>Large-Scale Comparative Analyses of Tick Genomes Elucidate Their Genetic Diversity and Vector Capacities.</title>
        <authorList>
            <consortium name="Tick Genome and Microbiome Consortium (TIGMIC)"/>
            <person name="Jia N."/>
            <person name="Wang J."/>
            <person name="Shi W."/>
            <person name="Du L."/>
            <person name="Sun Y."/>
            <person name="Zhan W."/>
            <person name="Jiang J.F."/>
            <person name="Wang Q."/>
            <person name="Zhang B."/>
            <person name="Ji P."/>
            <person name="Bell-Sakyi L."/>
            <person name="Cui X.M."/>
            <person name="Yuan T.T."/>
            <person name="Jiang B.G."/>
            <person name="Yang W.F."/>
            <person name="Lam T.T."/>
            <person name="Chang Q.C."/>
            <person name="Ding S.J."/>
            <person name="Wang X.J."/>
            <person name="Zhu J.G."/>
            <person name="Ruan X.D."/>
            <person name="Zhao L."/>
            <person name="Wei J.T."/>
            <person name="Ye R.Z."/>
            <person name="Que T.C."/>
            <person name="Du C.H."/>
            <person name="Zhou Y.H."/>
            <person name="Cheng J.X."/>
            <person name="Dai P.F."/>
            <person name="Guo W.B."/>
            <person name="Han X.H."/>
            <person name="Huang E.J."/>
            <person name="Li L.F."/>
            <person name="Wei W."/>
            <person name="Gao Y.C."/>
            <person name="Liu J.Z."/>
            <person name="Shao H.Z."/>
            <person name="Wang X."/>
            <person name="Wang C.C."/>
            <person name="Yang T.C."/>
            <person name="Huo Q.B."/>
            <person name="Li W."/>
            <person name="Chen H.Y."/>
            <person name="Chen S.E."/>
            <person name="Zhou L.G."/>
            <person name="Ni X.B."/>
            <person name="Tian J.H."/>
            <person name="Sheng Y."/>
            <person name="Liu T."/>
            <person name="Pan Y.S."/>
            <person name="Xia L.Y."/>
            <person name="Li J."/>
            <person name="Zhao F."/>
            <person name="Cao W.C."/>
        </authorList>
    </citation>
    <scope>NUCLEOTIDE SEQUENCE [LARGE SCALE GENOMIC DNA]</scope>
    <source>
        <strain evidence="10">HaeL-2018</strain>
    </source>
</reference>
<evidence type="ECO:0000259" key="9">
    <source>
        <dbReference type="Pfam" id="PF01694"/>
    </source>
</evidence>
<feature type="transmembrane region" description="Helical" evidence="8">
    <location>
        <begin position="278"/>
        <end position="296"/>
    </location>
</feature>
<evidence type="ECO:0000256" key="3">
    <source>
        <dbReference type="ARBA" id="ARBA00022670"/>
    </source>
</evidence>
<keyword evidence="4 8" id="KW-0812">Transmembrane</keyword>
<keyword evidence="6 8" id="KW-1133">Transmembrane helix</keyword>
<evidence type="ECO:0000256" key="6">
    <source>
        <dbReference type="ARBA" id="ARBA00022989"/>
    </source>
</evidence>
<keyword evidence="7 8" id="KW-0472">Membrane</keyword>
<organism evidence="10 11">
    <name type="scientific">Haemaphysalis longicornis</name>
    <name type="common">Bush tick</name>
    <dbReference type="NCBI Taxonomy" id="44386"/>
    <lineage>
        <taxon>Eukaryota</taxon>
        <taxon>Metazoa</taxon>
        <taxon>Ecdysozoa</taxon>
        <taxon>Arthropoda</taxon>
        <taxon>Chelicerata</taxon>
        <taxon>Arachnida</taxon>
        <taxon>Acari</taxon>
        <taxon>Parasitiformes</taxon>
        <taxon>Ixodida</taxon>
        <taxon>Ixodoidea</taxon>
        <taxon>Ixodidae</taxon>
        <taxon>Haemaphysalinae</taxon>
        <taxon>Haemaphysalis</taxon>
    </lineage>
</organism>
<evidence type="ECO:0000256" key="1">
    <source>
        <dbReference type="ARBA" id="ARBA00004141"/>
    </source>
</evidence>
<evidence type="ECO:0000256" key="5">
    <source>
        <dbReference type="ARBA" id="ARBA00022801"/>
    </source>
</evidence>
<feature type="transmembrane region" description="Helical" evidence="8">
    <location>
        <begin position="6"/>
        <end position="30"/>
    </location>
</feature>
<feature type="transmembrane region" description="Helical" evidence="8">
    <location>
        <begin position="201"/>
        <end position="218"/>
    </location>
</feature>
<evidence type="ECO:0000256" key="4">
    <source>
        <dbReference type="ARBA" id="ARBA00022692"/>
    </source>
</evidence>
<keyword evidence="5" id="KW-0378">Hydrolase</keyword>
<proteinExistence type="inferred from homology"/>
<dbReference type="VEuPathDB" id="VectorBase:HLOH_054399"/>
<protein>
    <recommendedName>
        <fullName evidence="9">Peptidase S54 rhomboid domain-containing protein</fullName>
    </recommendedName>
</protein>
<dbReference type="PANTHER" id="PTHR43066">
    <property type="entry name" value="RHOMBOID-RELATED PROTEIN"/>
    <property type="match status" value="1"/>
</dbReference>
<dbReference type="Gene3D" id="1.20.1540.10">
    <property type="entry name" value="Rhomboid-like"/>
    <property type="match status" value="1"/>
</dbReference>
<comment type="caution">
    <text evidence="10">The sequence shown here is derived from an EMBL/GenBank/DDBJ whole genome shotgun (WGS) entry which is preliminary data.</text>
</comment>
<sequence length="369" mass="41540">MEYVTWLASILVGGRHIGIWALGLLAYHLLYQVGLRSLPLVTGLTIALQTAVFARWLPVPWRSPREVCLSARHIVPHRQWRRLLLAQVEHVDDWHLYNNMVSFLWKAILLESEMGSTKFAYVLALLLVLTGAIHVVLAFFLSWSSGNSRYINQCSIGFSGVIFALKVLKNVEWFKQAHPFPAWFAWYELLETMILAPQSSFMGHLSGLLAGAAYVYLFHCKPPSFAPVSALISAAFIRALPSSLDAMIQSPCLSADSALNRGDWKLLFMSPLHSHNDLHAAYAFLTMMFLGYRYELSMGSVRFALRVLSMTATTGLLYCWLARKLAEFDFPRFDGVYSYEMQHKCFTGATAAILAIKVRIGREPVAEAV</sequence>